<accession>A0A8H4XNC7</accession>
<feature type="transmembrane region" description="Helical" evidence="10">
    <location>
        <begin position="937"/>
        <end position="958"/>
    </location>
</feature>
<feature type="region of interest" description="Disordered" evidence="9">
    <location>
        <begin position="52"/>
        <end position="127"/>
    </location>
</feature>
<evidence type="ECO:0000256" key="1">
    <source>
        <dbReference type="ARBA" id="ARBA00004141"/>
    </source>
</evidence>
<feature type="compositionally biased region" description="Low complexity" evidence="9">
    <location>
        <begin position="56"/>
        <end position="65"/>
    </location>
</feature>
<reference evidence="12" key="2">
    <citation type="submission" date="2020-05" db="EMBL/GenBank/DDBJ databases">
        <authorList>
            <person name="Kim H.-S."/>
            <person name="Proctor R.H."/>
            <person name="Brown D.W."/>
        </authorList>
    </citation>
    <scope>NUCLEOTIDE SEQUENCE</scope>
    <source>
        <strain evidence="12">NRRL 22465</strain>
    </source>
</reference>
<dbReference type="GO" id="GO:0016020">
    <property type="term" value="C:membrane"/>
    <property type="evidence" value="ECO:0007669"/>
    <property type="project" value="UniProtKB-SubCell"/>
</dbReference>
<feature type="transmembrane region" description="Helical" evidence="10">
    <location>
        <begin position="719"/>
        <end position="737"/>
    </location>
</feature>
<evidence type="ECO:0000256" key="5">
    <source>
        <dbReference type="ARBA" id="ARBA00022989"/>
    </source>
</evidence>
<feature type="domain" description="Zn(2)-C6 fungal-type" evidence="11">
    <location>
        <begin position="18"/>
        <end position="51"/>
    </location>
</feature>
<evidence type="ECO:0000256" key="2">
    <source>
        <dbReference type="ARBA" id="ARBA00022692"/>
    </source>
</evidence>
<keyword evidence="2 8" id="KW-0812">Transmembrane</keyword>
<feature type="region of interest" description="Disordered" evidence="9">
    <location>
        <begin position="188"/>
        <end position="224"/>
    </location>
</feature>
<keyword evidence="4" id="KW-0496">Mitochondrion</keyword>
<keyword evidence="5 10" id="KW-1133">Transmembrane helix</keyword>
<protein>
    <recommendedName>
        <fullName evidence="11">Zn(2)-C6 fungal-type domain-containing protein</fullName>
    </recommendedName>
</protein>
<dbReference type="InterPro" id="IPR023395">
    <property type="entry name" value="MCP_dom_sf"/>
</dbReference>
<evidence type="ECO:0000259" key="11">
    <source>
        <dbReference type="PROSITE" id="PS50048"/>
    </source>
</evidence>
<organism evidence="12 13">
    <name type="scientific">Fusarium zealandicum</name>
    <dbReference type="NCBI Taxonomy" id="1053134"/>
    <lineage>
        <taxon>Eukaryota</taxon>
        <taxon>Fungi</taxon>
        <taxon>Dikarya</taxon>
        <taxon>Ascomycota</taxon>
        <taxon>Pezizomycotina</taxon>
        <taxon>Sordariomycetes</taxon>
        <taxon>Hypocreomycetidae</taxon>
        <taxon>Hypocreales</taxon>
        <taxon>Nectriaceae</taxon>
        <taxon>Fusarium</taxon>
        <taxon>Fusarium staphyleae species complex</taxon>
    </lineage>
</organism>
<evidence type="ECO:0000256" key="8">
    <source>
        <dbReference type="PROSITE-ProRule" id="PRU00282"/>
    </source>
</evidence>
<evidence type="ECO:0000256" key="10">
    <source>
        <dbReference type="SAM" id="Phobius"/>
    </source>
</evidence>
<dbReference type="SUPFAM" id="SSF103506">
    <property type="entry name" value="Mitochondrial carrier"/>
    <property type="match status" value="1"/>
</dbReference>
<reference evidence="12" key="1">
    <citation type="journal article" date="2020" name="BMC Genomics">
        <title>Correction to: Identification and distribution of gene clusters required for synthesis of sphingolipid metabolism inhibitors in diverse species of the filamentous fungus Fusarium.</title>
        <authorList>
            <person name="Kim H.S."/>
            <person name="Lohmar J.M."/>
            <person name="Busman M."/>
            <person name="Brown D.W."/>
            <person name="Naumann T.A."/>
            <person name="Divon H.H."/>
            <person name="Lysoe E."/>
            <person name="Uhlig S."/>
            <person name="Proctor R.H."/>
        </authorList>
    </citation>
    <scope>NUCLEOTIDE SEQUENCE</scope>
    <source>
        <strain evidence="12">NRRL 22465</strain>
    </source>
</reference>
<dbReference type="OrthoDB" id="25391at2759"/>
<dbReference type="GO" id="GO:0008270">
    <property type="term" value="F:zinc ion binding"/>
    <property type="evidence" value="ECO:0007669"/>
    <property type="project" value="InterPro"/>
</dbReference>
<dbReference type="Pfam" id="PF00153">
    <property type="entry name" value="Mito_carr"/>
    <property type="match status" value="1"/>
</dbReference>
<dbReference type="Gene3D" id="4.10.240.10">
    <property type="entry name" value="Zn(2)-C6 fungal-type DNA-binding domain"/>
    <property type="match status" value="1"/>
</dbReference>
<feature type="repeat" description="Solcar" evidence="8">
    <location>
        <begin position="847"/>
        <end position="927"/>
    </location>
</feature>
<dbReference type="Proteomes" id="UP000635477">
    <property type="component" value="Unassembled WGS sequence"/>
</dbReference>
<dbReference type="Gene3D" id="1.50.40.10">
    <property type="entry name" value="Mitochondrial carrier domain"/>
    <property type="match status" value="1"/>
</dbReference>
<dbReference type="InterPro" id="IPR018108">
    <property type="entry name" value="MCP_transmembrane"/>
</dbReference>
<dbReference type="AlphaFoldDB" id="A0A8H4XNC7"/>
<dbReference type="SMART" id="SM00066">
    <property type="entry name" value="GAL4"/>
    <property type="match status" value="1"/>
</dbReference>
<dbReference type="GO" id="GO:0000981">
    <property type="term" value="F:DNA-binding transcription factor activity, RNA polymerase II-specific"/>
    <property type="evidence" value="ECO:0007669"/>
    <property type="project" value="InterPro"/>
</dbReference>
<dbReference type="CDD" id="cd12148">
    <property type="entry name" value="fungal_TF_MHR"/>
    <property type="match status" value="1"/>
</dbReference>
<evidence type="ECO:0000256" key="6">
    <source>
        <dbReference type="ARBA" id="ARBA00023136"/>
    </source>
</evidence>
<dbReference type="CDD" id="cd00067">
    <property type="entry name" value="GAL4"/>
    <property type="match status" value="1"/>
</dbReference>
<dbReference type="PANTHER" id="PTHR47567">
    <property type="entry name" value="MITOCHONDRIAL SUBSTRATE/SOLUTE CARRIER"/>
    <property type="match status" value="1"/>
</dbReference>
<dbReference type="Pfam" id="PF00172">
    <property type="entry name" value="Zn_clus"/>
    <property type="match status" value="1"/>
</dbReference>
<name>A0A8H4XNC7_9HYPO</name>
<comment type="caution">
    <text evidence="12">The sequence shown here is derived from an EMBL/GenBank/DDBJ whole genome shotgun (WGS) entry which is preliminary data.</text>
</comment>
<dbReference type="InterPro" id="IPR036864">
    <property type="entry name" value="Zn2-C6_fun-type_DNA-bd_sf"/>
</dbReference>
<dbReference type="PANTHER" id="PTHR47567:SF1">
    <property type="entry name" value="NAD-DEPENDENT EPIMERASE_DEHYDRATASE DOMAIN-CONTAINING PROTEIN"/>
    <property type="match status" value="1"/>
</dbReference>
<dbReference type="PROSITE" id="PS00463">
    <property type="entry name" value="ZN2_CY6_FUNGAL_1"/>
    <property type="match status" value="1"/>
</dbReference>
<dbReference type="Pfam" id="PF04082">
    <property type="entry name" value="Fungal_trans"/>
    <property type="match status" value="1"/>
</dbReference>
<dbReference type="EMBL" id="JABEYC010000181">
    <property type="protein sequence ID" value="KAF4981175.1"/>
    <property type="molecule type" value="Genomic_DNA"/>
</dbReference>
<feature type="transmembrane region" description="Helical" evidence="10">
    <location>
        <begin position="757"/>
        <end position="778"/>
    </location>
</feature>
<sequence length="1029" mass="114133">MEPGEQDQARRRRQQRKACDLCRHRKVRCDIVVRPAGPCSVCEKAGLECRSTAKWSTPRRSSTVPRRARERTTPSRSSRASRPEPDIGAGDAQENDHRLVEPRSESPQAQTDQEKSPSDDLPNPKGQEQLARNGLARFFKHGIGAAAWAVFASTKSFRIAYVGTAVSNLVHLVDLHRSFRQPYSSILGDTHRPLSANTGPDTHRSLEGSALDGSAGSDQVGGGKPLHYPYPPIRQLKSWKPSADLWGTTQDLATEVSSFPAQEVRDALVMAYFEHIHPFLPVISMPEFMASYRTPDKPPPLLLFQAVLMAGAHACSHPLVANDRHAVKNILFRRASMLFHMKHETDRTHLLQAATLFTWYVGDGDTVAGGPWYWAGIAMRIGCGLGVQRRSSQLPTIETSQYRRCWWSVFVCEVFSALETGRPCAVRAEDIDQQPLCIEDMTDTPSIASPTDPPSVGPDFLNHLVELAYIGLDILAINAPSRERLIDINSIDARLGLWSLQSGISSVSDDDDSWTCHLRMHYNLILLHLHRNLYDASSQSISSAAAQAIITSLEQLTNRDKLRQCHFTAVSAVTAAGIQFAGEIRTAVAAHTFLVAIHALERLARLLRSTMMLARYWPNAEAVHSVFEELHREYETLVTQHLQGEQVMVPESPPDWNRLLAGEGTAPFILSMSNANDPESPHEATEQSPLLGGRLPPIQDDQSESEPEPTREKRSKSWYAWRIFWALLVVIVVGVFVKGWIDSDETEFDLKGALKRALGGGLSGAAAMVLQVLLLMPLRTIMNYQYRHGTSFTIATRTLYTEGGLRRYYQGIAPALFQGPASRFGDTAANAGILALLQSNPYLKNLPSPIKTIFASLCAAAFRMILTPIDTLKTTLQAQGARGTALLRRRIKTNGVGSLWWGALATAAATFVGHYPWFATYNYLSETITEPPKHPLFWWLLRLAFIGFCASIISDSISNSLRVVKTYRQVNDTKISYAEAARAVVVQDGVTGLLGRGLKTRILANGLQGILFSILWKLFLDLWEKQTRS</sequence>
<gene>
    <name evidence="12" type="ORF">FZEAL_2975</name>
</gene>
<evidence type="ECO:0000256" key="7">
    <source>
        <dbReference type="ARBA" id="ARBA00023242"/>
    </source>
</evidence>
<evidence type="ECO:0000256" key="9">
    <source>
        <dbReference type="SAM" id="MobiDB-lite"/>
    </source>
</evidence>
<dbReference type="SUPFAM" id="SSF57701">
    <property type="entry name" value="Zn2/Cys6 DNA-binding domain"/>
    <property type="match status" value="1"/>
</dbReference>
<keyword evidence="3" id="KW-0479">Metal-binding</keyword>
<evidence type="ECO:0000256" key="3">
    <source>
        <dbReference type="ARBA" id="ARBA00022723"/>
    </source>
</evidence>
<comment type="subcellular location">
    <subcellularLocation>
        <location evidence="1">Membrane</location>
        <topology evidence="1">Multi-pass membrane protein</topology>
    </subcellularLocation>
</comment>
<dbReference type="InterPro" id="IPR001138">
    <property type="entry name" value="Zn2Cys6_DnaBD"/>
</dbReference>
<keyword evidence="4" id="KW-0999">Mitochondrion inner membrane</keyword>
<dbReference type="PROSITE" id="PS50048">
    <property type="entry name" value="ZN2_CY6_FUNGAL_2"/>
    <property type="match status" value="1"/>
</dbReference>
<evidence type="ECO:0000313" key="13">
    <source>
        <dbReference type="Proteomes" id="UP000635477"/>
    </source>
</evidence>
<dbReference type="SMART" id="SM00906">
    <property type="entry name" value="Fungal_trans"/>
    <property type="match status" value="1"/>
</dbReference>
<evidence type="ECO:0000256" key="4">
    <source>
        <dbReference type="ARBA" id="ARBA00022792"/>
    </source>
</evidence>
<feature type="region of interest" description="Disordered" evidence="9">
    <location>
        <begin position="671"/>
        <end position="711"/>
    </location>
</feature>
<keyword evidence="7" id="KW-0539">Nucleus</keyword>
<evidence type="ECO:0000313" key="12">
    <source>
        <dbReference type="EMBL" id="KAF4981175.1"/>
    </source>
</evidence>
<dbReference type="GO" id="GO:0003677">
    <property type="term" value="F:DNA binding"/>
    <property type="evidence" value="ECO:0007669"/>
    <property type="project" value="InterPro"/>
</dbReference>
<keyword evidence="13" id="KW-1185">Reference proteome</keyword>
<dbReference type="GO" id="GO:0006351">
    <property type="term" value="P:DNA-templated transcription"/>
    <property type="evidence" value="ECO:0007669"/>
    <property type="project" value="InterPro"/>
</dbReference>
<keyword evidence="6 8" id="KW-0472">Membrane</keyword>
<dbReference type="PROSITE" id="PS50920">
    <property type="entry name" value="SOLCAR"/>
    <property type="match status" value="1"/>
</dbReference>
<dbReference type="InterPro" id="IPR007219">
    <property type="entry name" value="XnlR_reg_dom"/>
</dbReference>
<proteinExistence type="predicted"/>
<feature type="compositionally biased region" description="Basic and acidic residues" evidence="9">
    <location>
        <begin position="94"/>
        <end position="104"/>
    </location>
</feature>
<feature type="transmembrane region" description="Helical" evidence="10">
    <location>
        <begin position="898"/>
        <end position="917"/>
    </location>
</feature>